<accession>A0ABY5AV62</accession>
<gene>
    <name evidence="7" type="ORF">NEA10_13870</name>
</gene>
<dbReference type="PANTHER" id="PTHR44835:SF1">
    <property type="entry name" value="PROTEIN O-GLCNAC TRANSFERASE"/>
    <property type="match status" value="1"/>
</dbReference>
<proteinExistence type="predicted"/>
<evidence type="ECO:0000256" key="4">
    <source>
        <dbReference type="ARBA" id="ARBA00022737"/>
    </source>
</evidence>
<dbReference type="PANTHER" id="PTHR44835">
    <property type="entry name" value="UDP-N-ACETYLGLUCOSAMINE--PEPTIDE N-ACETYLGLUCOSAMINYLTRANSFERASE SPINDLY-RELATED"/>
    <property type="match status" value="1"/>
</dbReference>
<feature type="domain" description="O-GlcNAc transferase C-terminal" evidence="6">
    <location>
        <begin position="7"/>
        <end position="182"/>
    </location>
</feature>
<keyword evidence="8" id="KW-1185">Reference proteome</keyword>
<keyword evidence="5" id="KW-0802">TPR repeat</keyword>
<dbReference type="EMBL" id="CP098611">
    <property type="protein sequence ID" value="USR93178.1"/>
    <property type="molecule type" value="Genomic_DNA"/>
</dbReference>
<evidence type="ECO:0000313" key="7">
    <source>
        <dbReference type="EMBL" id="USR93178.1"/>
    </source>
</evidence>
<organism evidence="7 8">
    <name type="scientific">Phormidium yuhuli AB48</name>
    <dbReference type="NCBI Taxonomy" id="2940671"/>
    <lineage>
        <taxon>Bacteria</taxon>
        <taxon>Bacillati</taxon>
        <taxon>Cyanobacteriota</taxon>
        <taxon>Cyanophyceae</taxon>
        <taxon>Oscillatoriophycideae</taxon>
        <taxon>Oscillatoriales</taxon>
        <taxon>Oscillatoriaceae</taxon>
        <taxon>Phormidium</taxon>
        <taxon>Phormidium yuhuli</taxon>
    </lineage>
</organism>
<keyword evidence="2" id="KW-0328">Glycosyltransferase</keyword>
<protein>
    <recommendedName>
        <fullName evidence="6">O-GlcNAc transferase C-terminal domain-containing protein</fullName>
    </recommendedName>
</protein>
<dbReference type="Gene3D" id="3.40.50.2000">
    <property type="entry name" value="Glycogen Phosphorylase B"/>
    <property type="match status" value="1"/>
</dbReference>
<keyword evidence="3" id="KW-0808">Transferase</keyword>
<name>A0ABY5AV62_9CYAN</name>
<evidence type="ECO:0000256" key="5">
    <source>
        <dbReference type="ARBA" id="ARBA00022803"/>
    </source>
</evidence>
<evidence type="ECO:0000256" key="1">
    <source>
        <dbReference type="ARBA" id="ARBA00004922"/>
    </source>
</evidence>
<dbReference type="InterPro" id="IPR029489">
    <property type="entry name" value="OGT/SEC/SPY_C"/>
</dbReference>
<dbReference type="InterPro" id="IPR051939">
    <property type="entry name" value="Glycosyltr_41/O-GlcNAc_trsf"/>
</dbReference>
<evidence type="ECO:0000313" key="8">
    <source>
        <dbReference type="Proteomes" id="UP001056708"/>
    </source>
</evidence>
<comment type="pathway">
    <text evidence="1">Protein modification; protein glycosylation.</text>
</comment>
<dbReference type="Proteomes" id="UP001056708">
    <property type="component" value="Chromosome"/>
</dbReference>
<reference evidence="7" key="1">
    <citation type="submission" date="2022-06" db="EMBL/GenBank/DDBJ databases">
        <title>Genome sequence of Phormidium yuhuli AB48 isolated from an industrial photobioreactor environment.</title>
        <authorList>
            <person name="Qiu Y."/>
            <person name="Noonan A.J.C."/>
            <person name="Dofher K."/>
            <person name="Koch M."/>
            <person name="Kieft B."/>
            <person name="Lin X."/>
            <person name="Ziels R.M."/>
            <person name="Hallam S.J."/>
        </authorList>
    </citation>
    <scope>NUCLEOTIDE SEQUENCE</scope>
    <source>
        <strain evidence="7">AB48</strain>
    </source>
</reference>
<evidence type="ECO:0000259" key="6">
    <source>
        <dbReference type="Pfam" id="PF13844"/>
    </source>
</evidence>
<dbReference type="Pfam" id="PF13844">
    <property type="entry name" value="Glyco_transf_41"/>
    <property type="match status" value="1"/>
</dbReference>
<evidence type="ECO:0000256" key="2">
    <source>
        <dbReference type="ARBA" id="ARBA00022676"/>
    </source>
</evidence>
<evidence type="ECO:0000256" key="3">
    <source>
        <dbReference type="ARBA" id="ARBA00022679"/>
    </source>
</evidence>
<keyword evidence="4" id="KW-0677">Repeat</keyword>
<sequence length="817" mass="92156">MSGANFRKINPELRDTWAKLLARLPNSILVLYPFGPNWGRHPQLETPFFQQMQQALQRHNVDPQRLLLIKTLPNRADVRLALQQADIYLDSFPYSGAASVLDPLRVGLPIVAREGSELRFRQSAALLRELGLPDLIAQSDDHYLDLAVQLAQNPQWRQAKQQQLQTAMAQTPPFLDSRAFSQKIGQLLQDLVQGDRPPSNDDHPSSQAFINRTIGCCNIYYIDPTEQPIIEELRQLRRQLVDHWLSLPSDQLPLAYNSEIGKAFKAILKSNLQREPLTPEEQQYRQQLTEQGAGLKQPQALNALMGAMLYYPADEMKVRDAQTRLPDWLYPDYAAVFETEPTSDPDPIPAPPTPQPPIMGTTAPPESISSALLQNLQEVLNQYQADPSNPDIILKLRNLRHQLILTLASQPLERIAVEYQGELGRVYKQLLRSGFQKQPLADIEVQTRDKLSEAWKNRHHQEVNAMMGLFLYFPPGTMKIQDPSRLPDWLYGDYQAVFEAALPADGVPKPVSSEQFPPPQATATPTVPLPDYPVASANFLNRLLGTVNLYQIDPNDATVISELQQIRRQFVDHWLTLPQGELERIYYEDLGRGYRILLTSGFQKQSLTPEEQAYRQELTQKGAGLTEPQSLNALMGAMLYYPTDQLRVQDAATRLPAWLLPDYEAVFEGKVQQQPSVQPPSPEFGQQVATLIERLQANPQDGAALLLLRQARQQLCQYWLSLPAEQLSAAYAGPMGDVQRRLMTCGLRGLARTAAEQSLFEQLRGELSQGMNRPKSLQCFLAAMLLCPSDQLRLSSAHGLLPSWLIGDYERVFLVKG</sequence>